<dbReference type="PANTHER" id="PTHR10015:SF206">
    <property type="entry name" value="HSF-TYPE DNA-BINDING DOMAIN-CONTAINING PROTEIN"/>
    <property type="match status" value="1"/>
</dbReference>
<dbReference type="Gene3D" id="1.10.10.10">
    <property type="entry name" value="Winged helix-like DNA-binding domain superfamily/Winged helix DNA-binding domain"/>
    <property type="match status" value="1"/>
</dbReference>
<keyword evidence="2" id="KW-0238">DNA-binding</keyword>
<accession>A0ABR2VLW7</accession>
<dbReference type="PANTHER" id="PTHR10015">
    <property type="entry name" value="HEAT SHOCK TRANSCRIPTION FACTOR"/>
    <property type="match status" value="1"/>
</dbReference>
<dbReference type="InterPro" id="IPR036390">
    <property type="entry name" value="WH_DNA-bd_sf"/>
</dbReference>
<gene>
    <name evidence="6" type="ORF">K7432_016246</name>
</gene>
<keyword evidence="3" id="KW-0539">Nucleus</keyword>
<comment type="subcellular location">
    <subcellularLocation>
        <location evidence="1">Nucleus</location>
    </subcellularLocation>
</comment>
<name>A0ABR2VLW7_9FUNG</name>
<proteinExistence type="inferred from homology"/>
<comment type="caution">
    <text evidence="6">The sequence shown here is derived from an EMBL/GenBank/DDBJ whole genome shotgun (WGS) entry which is preliminary data.</text>
</comment>
<dbReference type="InterPro" id="IPR000232">
    <property type="entry name" value="HSF_DNA-bd"/>
</dbReference>
<evidence type="ECO:0000259" key="5">
    <source>
        <dbReference type="SMART" id="SM00415"/>
    </source>
</evidence>
<dbReference type="Proteomes" id="UP001479436">
    <property type="component" value="Unassembled WGS sequence"/>
</dbReference>
<feature type="domain" description="HSF-type DNA-binding" evidence="5">
    <location>
        <begin position="12"/>
        <end position="115"/>
    </location>
</feature>
<reference evidence="6 7" key="1">
    <citation type="submission" date="2023-04" db="EMBL/GenBank/DDBJ databases">
        <title>Genome of Basidiobolus ranarum AG-B5.</title>
        <authorList>
            <person name="Stajich J.E."/>
            <person name="Carter-House D."/>
            <person name="Gryganskyi A."/>
        </authorList>
    </citation>
    <scope>NUCLEOTIDE SEQUENCE [LARGE SCALE GENOMIC DNA]</scope>
    <source>
        <strain evidence="6 7">AG-B5</strain>
    </source>
</reference>
<evidence type="ECO:0000256" key="4">
    <source>
        <dbReference type="RuleBase" id="RU004020"/>
    </source>
</evidence>
<evidence type="ECO:0000313" key="7">
    <source>
        <dbReference type="Proteomes" id="UP001479436"/>
    </source>
</evidence>
<dbReference type="EMBL" id="JASJQH010009448">
    <property type="protein sequence ID" value="KAK9679536.1"/>
    <property type="molecule type" value="Genomic_DNA"/>
</dbReference>
<dbReference type="SUPFAM" id="SSF46785">
    <property type="entry name" value="Winged helix' DNA-binding domain"/>
    <property type="match status" value="1"/>
</dbReference>
<keyword evidence="7" id="KW-1185">Reference proteome</keyword>
<evidence type="ECO:0000256" key="3">
    <source>
        <dbReference type="ARBA" id="ARBA00023242"/>
    </source>
</evidence>
<evidence type="ECO:0000256" key="1">
    <source>
        <dbReference type="ARBA" id="ARBA00004123"/>
    </source>
</evidence>
<dbReference type="InterPro" id="IPR036388">
    <property type="entry name" value="WH-like_DNA-bd_sf"/>
</dbReference>
<sequence length="266" mass="30236">MLSGHTTKLCMRISPFVWSLYKILSEESYSDIIAWELSGTRFIIKDPINLASKVLPQHYETDKFTSFSRQLNIYGFYRHSDRRRSKQSGDKSMIIYSHRHFKRDQPNAFHLIQRRLGPYSPVKVESPVPKDVATTNPTLSSSLPSPALSTFSPINTPQTSHHENEFQSLKEPPNTCSNCKVLGQEIDNLSGLIQYYVSILSEPSTLNHLKPIYDQNTELFSYLTSPTCSSKGTLSQANFYSDLNLYNYSNATSIVDSTVLPNAPYY</sequence>
<evidence type="ECO:0000256" key="2">
    <source>
        <dbReference type="ARBA" id="ARBA00023125"/>
    </source>
</evidence>
<dbReference type="SMART" id="SM00415">
    <property type="entry name" value="HSF"/>
    <property type="match status" value="1"/>
</dbReference>
<protein>
    <recommendedName>
        <fullName evidence="5">HSF-type DNA-binding domain-containing protein</fullName>
    </recommendedName>
</protein>
<dbReference type="PRINTS" id="PR00056">
    <property type="entry name" value="HSFDOMAIN"/>
</dbReference>
<dbReference type="Pfam" id="PF00447">
    <property type="entry name" value="HSF_DNA-bind"/>
    <property type="match status" value="1"/>
</dbReference>
<comment type="similarity">
    <text evidence="4">Belongs to the HSF family.</text>
</comment>
<evidence type="ECO:0000313" key="6">
    <source>
        <dbReference type="EMBL" id="KAK9679536.1"/>
    </source>
</evidence>
<organism evidence="6 7">
    <name type="scientific">Basidiobolus ranarum</name>
    <dbReference type="NCBI Taxonomy" id="34480"/>
    <lineage>
        <taxon>Eukaryota</taxon>
        <taxon>Fungi</taxon>
        <taxon>Fungi incertae sedis</taxon>
        <taxon>Zoopagomycota</taxon>
        <taxon>Entomophthoromycotina</taxon>
        <taxon>Basidiobolomycetes</taxon>
        <taxon>Basidiobolales</taxon>
        <taxon>Basidiobolaceae</taxon>
        <taxon>Basidiobolus</taxon>
    </lineage>
</organism>